<name>A0AAW0R775_9PEZI</name>
<evidence type="ECO:0000313" key="2">
    <source>
        <dbReference type="EMBL" id="KAK8129699.1"/>
    </source>
</evidence>
<accession>A0AAW0R775</accession>
<keyword evidence="3" id="KW-1185">Reference proteome</keyword>
<dbReference type="Proteomes" id="UP001392437">
    <property type="component" value="Unassembled WGS sequence"/>
</dbReference>
<feature type="region of interest" description="Disordered" evidence="1">
    <location>
        <begin position="78"/>
        <end position="99"/>
    </location>
</feature>
<comment type="caution">
    <text evidence="2">The sequence shown here is derived from an EMBL/GenBank/DDBJ whole genome shotgun (WGS) entry which is preliminary data.</text>
</comment>
<evidence type="ECO:0000313" key="3">
    <source>
        <dbReference type="Proteomes" id="UP001392437"/>
    </source>
</evidence>
<sequence length="99" mass="10825">MRNYLALKHKAAQTWKLPSRGVVMAASVTPSARSLAVSQWCCSASGLDADTWSLVKSKLTRNDVTKAASSTTLSERLAGHCVKHRNSQNTKIRSGRRVQ</sequence>
<proteinExistence type="predicted"/>
<gene>
    <name evidence="2" type="ORF">PG999_002079</name>
</gene>
<evidence type="ECO:0000256" key="1">
    <source>
        <dbReference type="SAM" id="MobiDB-lite"/>
    </source>
</evidence>
<reference evidence="2 3" key="1">
    <citation type="submission" date="2023-01" db="EMBL/GenBank/DDBJ databases">
        <title>Analysis of 21 Apiospora genomes using comparative genomics revels a genus with tremendous synthesis potential of carbohydrate active enzymes and secondary metabolites.</title>
        <authorList>
            <person name="Sorensen T."/>
        </authorList>
    </citation>
    <scope>NUCLEOTIDE SEQUENCE [LARGE SCALE GENOMIC DNA]</scope>
    <source>
        <strain evidence="2 3">CBS 117206</strain>
    </source>
</reference>
<organism evidence="2 3">
    <name type="scientific">Apiospora kogelbergensis</name>
    <dbReference type="NCBI Taxonomy" id="1337665"/>
    <lineage>
        <taxon>Eukaryota</taxon>
        <taxon>Fungi</taxon>
        <taxon>Dikarya</taxon>
        <taxon>Ascomycota</taxon>
        <taxon>Pezizomycotina</taxon>
        <taxon>Sordariomycetes</taxon>
        <taxon>Xylariomycetidae</taxon>
        <taxon>Amphisphaeriales</taxon>
        <taxon>Apiosporaceae</taxon>
        <taxon>Apiospora</taxon>
    </lineage>
</organism>
<dbReference type="AlphaFoldDB" id="A0AAW0R775"/>
<protein>
    <submittedName>
        <fullName evidence="2">Uncharacterized protein</fullName>
    </submittedName>
</protein>
<dbReference type="EMBL" id="JAQQWP010000002">
    <property type="protein sequence ID" value="KAK8129699.1"/>
    <property type="molecule type" value="Genomic_DNA"/>
</dbReference>